<evidence type="ECO:0000313" key="1">
    <source>
        <dbReference type="EMBL" id="JAH49266.1"/>
    </source>
</evidence>
<reference evidence="1" key="1">
    <citation type="submission" date="2014-11" db="EMBL/GenBank/DDBJ databases">
        <authorList>
            <person name="Amaro Gonzalez C."/>
        </authorList>
    </citation>
    <scope>NUCLEOTIDE SEQUENCE</scope>
</reference>
<organism evidence="1">
    <name type="scientific">Anguilla anguilla</name>
    <name type="common">European freshwater eel</name>
    <name type="synonym">Muraena anguilla</name>
    <dbReference type="NCBI Taxonomy" id="7936"/>
    <lineage>
        <taxon>Eukaryota</taxon>
        <taxon>Metazoa</taxon>
        <taxon>Chordata</taxon>
        <taxon>Craniata</taxon>
        <taxon>Vertebrata</taxon>
        <taxon>Euteleostomi</taxon>
        <taxon>Actinopterygii</taxon>
        <taxon>Neopterygii</taxon>
        <taxon>Teleostei</taxon>
        <taxon>Anguilliformes</taxon>
        <taxon>Anguillidae</taxon>
        <taxon>Anguilla</taxon>
    </lineage>
</organism>
<reference evidence="1" key="2">
    <citation type="journal article" date="2015" name="Fish Shellfish Immunol.">
        <title>Early steps in the European eel (Anguilla anguilla)-Vibrio vulnificus interaction in the gills: Role of the RtxA13 toxin.</title>
        <authorList>
            <person name="Callol A."/>
            <person name="Pajuelo D."/>
            <person name="Ebbesson L."/>
            <person name="Teles M."/>
            <person name="MacKenzie S."/>
            <person name="Amaro C."/>
        </authorList>
    </citation>
    <scope>NUCLEOTIDE SEQUENCE</scope>
</reference>
<dbReference type="EMBL" id="GBXM01059311">
    <property type="protein sequence ID" value="JAH49266.1"/>
    <property type="molecule type" value="Transcribed_RNA"/>
</dbReference>
<protein>
    <submittedName>
        <fullName evidence="1">Uncharacterized protein</fullName>
    </submittedName>
</protein>
<accession>A0A0E9T6Q5</accession>
<name>A0A0E9T6Q5_ANGAN</name>
<sequence>MQRSWHKMMLFQMTVTCSDFEMVLLNCHRKKNGEAISYFLLCRLA</sequence>
<dbReference type="AlphaFoldDB" id="A0A0E9T6Q5"/>
<proteinExistence type="predicted"/>